<proteinExistence type="predicted"/>
<name>A0A2P6RQA2_ROSCH</name>
<evidence type="ECO:0000256" key="1">
    <source>
        <dbReference type="ARBA" id="ARBA00022821"/>
    </source>
</evidence>
<accession>A0A2P6RQA2</accession>
<dbReference type="Gramene" id="PRQ48622">
    <property type="protein sequence ID" value="PRQ48622"/>
    <property type="gene ID" value="RchiOBHm_Chr2g0112801"/>
</dbReference>
<dbReference type="GO" id="GO:0006952">
    <property type="term" value="P:defense response"/>
    <property type="evidence" value="ECO:0007669"/>
    <property type="project" value="UniProtKB-KW"/>
</dbReference>
<dbReference type="InterPro" id="IPR002182">
    <property type="entry name" value="NB-ARC"/>
</dbReference>
<gene>
    <name evidence="3" type="ORF">RchiOBHm_Chr2g0112801</name>
</gene>
<keyword evidence="3" id="KW-0378">Hydrolase</keyword>
<dbReference type="Gene3D" id="3.40.50.300">
    <property type="entry name" value="P-loop containing nucleotide triphosphate hydrolases"/>
    <property type="match status" value="1"/>
</dbReference>
<dbReference type="GO" id="GO:0043531">
    <property type="term" value="F:ADP binding"/>
    <property type="evidence" value="ECO:0007669"/>
    <property type="project" value="InterPro"/>
</dbReference>
<evidence type="ECO:0000259" key="2">
    <source>
        <dbReference type="Pfam" id="PF00931"/>
    </source>
</evidence>
<dbReference type="InterPro" id="IPR027417">
    <property type="entry name" value="P-loop_NTPase"/>
</dbReference>
<evidence type="ECO:0000313" key="3">
    <source>
        <dbReference type="EMBL" id="PRQ48622.1"/>
    </source>
</evidence>
<sequence>MKTKVKDIGELLKPDLKMGAPQEETGKSPEIIEPKVLSKVFGFDKEAKEIENLLVGGASSSSTRFTAIGVVGIAGAGKTTLVQKVLEREGVKERFSTILWLPFYGISEGEQQYSKLGFKTCILDKGGKSPDEKIVGLGKLLERLKQLLSGKRYLIVLDDVCHQHINIMERLVSGLPKESGGAVIVTSRLKEVAQKIGEQRYLIPVQAQEDICSKIIEETIQSDEGLPMTKKEMKDQCHGLPLVAETLAHFIPQMV</sequence>
<organism evidence="3 4">
    <name type="scientific">Rosa chinensis</name>
    <name type="common">China rose</name>
    <dbReference type="NCBI Taxonomy" id="74649"/>
    <lineage>
        <taxon>Eukaryota</taxon>
        <taxon>Viridiplantae</taxon>
        <taxon>Streptophyta</taxon>
        <taxon>Embryophyta</taxon>
        <taxon>Tracheophyta</taxon>
        <taxon>Spermatophyta</taxon>
        <taxon>Magnoliopsida</taxon>
        <taxon>eudicotyledons</taxon>
        <taxon>Gunneridae</taxon>
        <taxon>Pentapetalae</taxon>
        <taxon>rosids</taxon>
        <taxon>fabids</taxon>
        <taxon>Rosales</taxon>
        <taxon>Rosaceae</taxon>
        <taxon>Rosoideae</taxon>
        <taxon>Rosoideae incertae sedis</taxon>
        <taxon>Rosa</taxon>
    </lineage>
</organism>
<keyword evidence="1" id="KW-0611">Plant defense</keyword>
<reference evidence="3 4" key="1">
    <citation type="journal article" date="2018" name="Nat. Genet.">
        <title>The Rosa genome provides new insights in the design of modern roses.</title>
        <authorList>
            <person name="Bendahmane M."/>
        </authorList>
    </citation>
    <scope>NUCLEOTIDE SEQUENCE [LARGE SCALE GENOMIC DNA]</scope>
    <source>
        <strain evidence="4">cv. Old Blush</strain>
    </source>
</reference>
<feature type="domain" description="NB-ARC" evidence="2">
    <location>
        <begin position="64"/>
        <end position="203"/>
    </location>
</feature>
<protein>
    <submittedName>
        <fullName evidence="3">Putative P-loop containing nucleoside triphosphate hydrolase</fullName>
    </submittedName>
</protein>
<keyword evidence="4" id="KW-1185">Reference proteome</keyword>
<dbReference type="STRING" id="74649.A0A2P6RQA2"/>
<dbReference type="Pfam" id="PF00931">
    <property type="entry name" value="NB-ARC"/>
    <property type="match status" value="1"/>
</dbReference>
<dbReference type="Proteomes" id="UP000238479">
    <property type="component" value="Chromosome 2"/>
</dbReference>
<dbReference type="PANTHER" id="PTHR36766">
    <property type="entry name" value="PLANT BROAD-SPECTRUM MILDEW RESISTANCE PROTEIN RPW8"/>
    <property type="match status" value="1"/>
</dbReference>
<dbReference type="SUPFAM" id="SSF52540">
    <property type="entry name" value="P-loop containing nucleoside triphosphate hydrolases"/>
    <property type="match status" value="1"/>
</dbReference>
<dbReference type="EMBL" id="PDCK01000040">
    <property type="protein sequence ID" value="PRQ48622.1"/>
    <property type="molecule type" value="Genomic_DNA"/>
</dbReference>
<dbReference type="PRINTS" id="PR00364">
    <property type="entry name" value="DISEASERSIST"/>
</dbReference>
<evidence type="ECO:0000313" key="4">
    <source>
        <dbReference type="Proteomes" id="UP000238479"/>
    </source>
</evidence>
<comment type="caution">
    <text evidence="3">The sequence shown here is derived from an EMBL/GenBank/DDBJ whole genome shotgun (WGS) entry which is preliminary data.</text>
</comment>
<dbReference type="OMA" id="QHINIME"/>
<dbReference type="GO" id="GO:0016787">
    <property type="term" value="F:hydrolase activity"/>
    <property type="evidence" value="ECO:0007669"/>
    <property type="project" value="UniProtKB-KW"/>
</dbReference>
<dbReference type="AlphaFoldDB" id="A0A2P6RQA2"/>